<gene>
    <name evidence="2" type="ORF">LSAT_V11C900483800</name>
</gene>
<accession>A0A9R1UDM7</accession>
<dbReference type="EMBL" id="NBSK02000009">
    <property type="protein sequence ID" value="KAJ0185204.1"/>
    <property type="molecule type" value="Genomic_DNA"/>
</dbReference>
<dbReference type="Proteomes" id="UP000235145">
    <property type="component" value="Unassembled WGS sequence"/>
</dbReference>
<dbReference type="AlphaFoldDB" id="A0A9R1UDM7"/>
<keyword evidence="3" id="KW-1185">Reference proteome</keyword>
<sequence length="140" mass="16449">MLNACVILHNMIIEEESMAICSYTGNDILNPPAVIQVGSPTYFSRVLEIQNREIHHNLCHDLTEHIWGRQIKGEMTMKTKRMKVIIAMRMQTVTTRQMKAMRMVTTTSSICLWFLRFYCNVLFAMFYVYFSNLGFKFLCF</sequence>
<evidence type="ECO:0000256" key="1">
    <source>
        <dbReference type="SAM" id="Phobius"/>
    </source>
</evidence>
<comment type="caution">
    <text evidence="2">The sequence shown here is derived from an EMBL/GenBank/DDBJ whole genome shotgun (WGS) entry which is preliminary data.</text>
</comment>
<keyword evidence="1" id="KW-1133">Transmembrane helix</keyword>
<feature type="transmembrane region" description="Helical" evidence="1">
    <location>
        <begin position="110"/>
        <end position="130"/>
    </location>
</feature>
<keyword evidence="1" id="KW-0812">Transmembrane</keyword>
<name>A0A9R1UDM7_LACSA</name>
<reference evidence="2 3" key="1">
    <citation type="journal article" date="2017" name="Nat. Commun.">
        <title>Genome assembly with in vitro proximity ligation data and whole-genome triplication in lettuce.</title>
        <authorList>
            <person name="Reyes-Chin-Wo S."/>
            <person name="Wang Z."/>
            <person name="Yang X."/>
            <person name="Kozik A."/>
            <person name="Arikit S."/>
            <person name="Song C."/>
            <person name="Xia L."/>
            <person name="Froenicke L."/>
            <person name="Lavelle D.O."/>
            <person name="Truco M.J."/>
            <person name="Xia R."/>
            <person name="Zhu S."/>
            <person name="Xu C."/>
            <person name="Xu H."/>
            <person name="Xu X."/>
            <person name="Cox K."/>
            <person name="Korf I."/>
            <person name="Meyers B.C."/>
            <person name="Michelmore R.W."/>
        </authorList>
    </citation>
    <scope>NUCLEOTIDE SEQUENCE [LARGE SCALE GENOMIC DNA]</scope>
    <source>
        <strain evidence="3">cv. Salinas</strain>
        <tissue evidence="2">Seedlings</tissue>
    </source>
</reference>
<keyword evidence="1" id="KW-0472">Membrane</keyword>
<evidence type="ECO:0000313" key="2">
    <source>
        <dbReference type="EMBL" id="KAJ0185204.1"/>
    </source>
</evidence>
<organism evidence="2 3">
    <name type="scientific">Lactuca sativa</name>
    <name type="common">Garden lettuce</name>
    <dbReference type="NCBI Taxonomy" id="4236"/>
    <lineage>
        <taxon>Eukaryota</taxon>
        <taxon>Viridiplantae</taxon>
        <taxon>Streptophyta</taxon>
        <taxon>Embryophyta</taxon>
        <taxon>Tracheophyta</taxon>
        <taxon>Spermatophyta</taxon>
        <taxon>Magnoliopsida</taxon>
        <taxon>eudicotyledons</taxon>
        <taxon>Gunneridae</taxon>
        <taxon>Pentapetalae</taxon>
        <taxon>asterids</taxon>
        <taxon>campanulids</taxon>
        <taxon>Asterales</taxon>
        <taxon>Asteraceae</taxon>
        <taxon>Cichorioideae</taxon>
        <taxon>Cichorieae</taxon>
        <taxon>Lactucinae</taxon>
        <taxon>Lactuca</taxon>
    </lineage>
</organism>
<evidence type="ECO:0000313" key="3">
    <source>
        <dbReference type="Proteomes" id="UP000235145"/>
    </source>
</evidence>
<protein>
    <submittedName>
        <fullName evidence="2">Uncharacterized protein</fullName>
    </submittedName>
</protein>
<proteinExistence type="predicted"/>